<dbReference type="GO" id="GO:0006508">
    <property type="term" value="P:proteolysis"/>
    <property type="evidence" value="ECO:0007669"/>
    <property type="project" value="UniProtKB-KW"/>
</dbReference>
<dbReference type="GO" id="GO:0016807">
    <property type="term" value="F:cysteine-type carboxypeptidase activity"/>
    <property type="evidence" value="ECO:0007669"/>
    <property type="project" value="TreeGrafter"/>
</dbReference>
<dbReference type="KEGG" id="tut:107369534"/>
<accession>T1L242</accession>
<dbReference type="GO" id="GO:0071944">
    <property type="term" value="C:cell periphery"/>
    <property type="evidence" value="ECO:0007669"/>
    <property type="project" value="TreeGrafter"/>
</dbReference>
<keyword evidence="2" id="KW-0645">Protease</keyword>
<keyword evidence="2" id="KW-0378">Hydrolase</keyword>
<protein>
    <recommendedName>
        <fullName evidence="2">Ubiquitin carboxyl-terminal hydrolase</fullName>
        <ecNumber evidence="2">3.4.19.12</ecNumber>
    </recommendedName>
</protein>
<dbReference type="GO" id="GO:0036435">
    <property type="term" value="F:K48-linked polyubiquitin modification-dependent protein binding"/>
    <property type="evidence" value="ECO:0007669"/>
    <property type="project" value="UniProtKB-UniRule"/>
</dbReference>
<gene>
    <name evidence="5" type="primary">107369534</name>
</gene>
<dbReference type="GO" id="GO:0071108">
    <property type="term" value="P:protein K48-linked deubiquitination"/>
    <property type="evidence" value="ECO:0007669"/>
    <property type="project" value="TreeGrafter"/>
</dbReference>
<dbReference type="STRING" id="32264.T1L242"/>
<organism evidence="5 6">
    <name type="scientific">Tetranychus urticae</name>
    <name type="common">Two-spotted spider mite</name>
    <dbReference type="NCBI Taxonomy" id="32264"/>
    <lineage>
        <taxon>Eukaryota</taxon>
        <taxon>Metazoa</taxon>
        <taxon>Ecdysozoa</taxon>
        <taxon>Arthropoda</taxon>
        <taxon>Chelicerata</taxon>
        <taxon>Arachnida</taxon>
        <taxon>Acari</taxon>
        <taxon>Acariformes</taxon>
        <taxon>Trombidiformes</taxon>
        <taxon>Prostigmata</taxon>
        <taxon>Eleutherengona</taxon>
        <taxon>Raphignathae</taxon>
        <taxon>Tetranychoidea</taxon>
        <taxon>Tetranychidae</taxon>
        <taxon>Tetranychus</taxon>
    </lineage>
</organism>
<keyword evidence="6" id="KW-1185">Reference proteome</keyword>
<reference evidence="5" key="2">
    <citation type="submission" date="2015-06" db="UniProtKB">
        <authorList>
            <consortium name="EnsemblMetazoa"/>
        </authorList>
    </citation>
    <scope>IDENTIFICATION</scope>
</reference>
<comment type="catalytic activity">
    <reaction evidence="2">
        <text>Thiol-dependent hydrolysis of ester, thioester, amide, peptide and isopeptide bonds formed by the C-terminal Gly of ubiquitin (a 76-residue protein attached to proteins as an intracellular targeting signal).</text>
        <dbReference type="EC" id="3.4.19.12"/>
    </reaction>
</comment>
<dbReference type="PANTHER" id="PTHR18063">
    <property type="entry name" value="NF-E2 INDUCIBLE PROTEIN"/>
    <property type="match status" value="1"/>
</dbReference>
<feature type="region of interest" description="Disordered" evidence="3">
    <location>
        <begin position="1"/>
        <end position="21"/>
    </location>
</feature>
<dbReference type="HOGENOM" id="CLU_022566_5_0_1"/>
<evidence type="ECO:0000256" key="1">
    <source>
        <dbReference type="ARBA" id="ARBA00006616"/>
    </source>
</evidence>
<evidence type="ECO:0000256" key="3">
    <source>
        <dbReference type="SAM" id="MobiDB-lite"/>
    </source>
</evidence>
<dbReference type="AlphaFoldDB" id="T1L242"/>
<dbReference type="GO" id="GO:0140934">
    <property type="term" value="F:histone deubiquitinase activity"/>
    <property type="evidence" value="ECO:0007669"/>
    <property type="project" value="UniProtKB-UniRule"/>
</dbReference>
<dbReference type="PANTHER" id="PTHR18063:SF6">
    <property type="entry name" value="UBIQUITIN CARBOXYL-TERMINAL HYDROLASE"/>
    <property type="match status" value="1"/>
</dbReference>
<keyword evidence="2" id="KW-0833">Ubl conjugation pathway</keyword>
<feature type="compositionally biased region" description="Polar residues" evidence="3">
    <location>
        <begin position="348"/>
        <end position="368"/>
    </location>
</feature>
<dbReference type="Proteomes" id="UP000015104">
    <property type="component" value="Unassembled WGS sequence"/>
</dbReference>
<feature type="compositionally biased region" description="Basic and acidic residues" evidence="3">
    <location>
        <begin position="397"/>
        <end position="409"/>
    </location>
</feature>
<dbReference type="InterPro" id="IPR007518">
    <property type="entry name" value="MINDY"/>
</dbReference>
<dbReference type="EC" id="3.4.19.12" evidence="2"/>
<evidence type="ECO:0000313" key="5">
    <source>
        <dbReference type="EnsemblMetazoa" id="tetur32g01940.1"/>
    </source>
</evidence>
<dbReference type="OrthoDB" id="10261212at2759"/>
<reference evidence="6" key="1">
    <citation type="submission" date="2011-08" db="EMBL/GenBank/DDBJ databases">
        <authorList>
            <person name="Rombauts S."/>
        </authorList>
    </citation>
    <scope>NUCLEOTIDE SEQUENCE</scope>
    <source>
        <strain evidence="6">London</strain>
    </source>
</reference>
<sequence length="409" mass="46871">MLTTQSSVAQPQPQQRPQQPPSYHLKWIKWKGNKCPIVTQNENGPCPLIAIINVLLMKGRLRLPSMMEVITANQLMEYLGDCILENIPKGLKEENQLNYEQNMHDAIAILPKLQTGLDVNVRFSGVSDFEFTPELIFFDLLHIPLYHGWLVDPNDVETVSSIGNLSYNQLVDKIITHKTSTRPESAFEALVVEQFLERTASQLTYFGLSQLNSTLKDGELSVLFRNNHFITLYKHKDQLFQLVTDQGFLTESRVVWETLSNIENDGLFVDGDFTPVPPKTSLTVEDQQVQVDQDYLIALSLQEEQKKEFEKEKEWENFKTENGLNELSDEEFARRLQDEEKRKAGQLVSYQEPQTGQTSQNESQSNLDLNVEPRENFRSLQSGNRRSQSLPSRKNSSKPDEKSSKCSVM</sequence>
<dbReference type="eggNOG" id="KOG2427">
    <property type="taxonomic scope" value="Eukaryota"/>
</dbReference>
<feature type="compositionally biased region" description="Polar residues" evidence="3">
    <location>
        <begin position="378"/>
        <end position="394"/>
    </location>
</feature>
<evidence type="ECO:0000259" key="4">
    <source>
        <dbReference type="Pfam" id="PF04424"/>
    </source>
</evidence>
<dbReference type="GO" id="GO:1990380">
    <property type="term" value="F:K48-linked deubiquitinase activity"/>
    <property type="evidence" value="ECO:0007669"/>
    <property type="project" value="UniProtKB-UniRule"/>
</dbReference>
<dbReference type="InterPro" id="IPR033979">
    <property type="entry name" value="MINDY_domain"/>
</dbReference>
<dbReference type="EnsemblMetazoa" id="tetur32g01940.1">
    <property type="protein sequence ID" value="tetur32g01940.1"/>
    <property type="gene ID" value="tetur32g01940"/>
</dbReference>
<name>T1L242_TETUR</name>
<dbReference type="OMA" id="GVEMSIF"/>
<keyword evidence="2" id="KW-0788">Thiol protease</keyword>
<comment type="function">
    <text evidence="2">Hydrolase that can specifically remove 'Lys-48'-linked conjugated ubiquitin from proteins. Has exodeubiquitinase activity and has a preference for long polyubiquitin chains. May play a regulatory role at the level of protein turnover.</text>
</comment>
<dbReference type="GO" id="GO:0004843">
    <property type="term" value="F:cysteine-type deubiquitinase activity"/>
    <property type="evidence" value="ECO:0007669"/>
    <property type="project" value="UniProtKB-UniRule"/>
</dbReference>
<evidence type="ECO:0000313" key="6">
    <source>
        <dbReference type="Proteomes" id="UP000015104"/>
    </source>
</evidence>
<evidence type="ECO:0000256" key="2">
    <source>
        <dbReference type="RuleBase" id="RU367139"/>
    </source>
</evidence>
<proteinExistence type="inferred from homology"/>
<dbReference type="EMBL" id="CAEY01000925">
    <property type="status" value="NOT_ANNOTATED_CDS"/>
    <property type="molecule type" value="Genomic_DNA"/>
</dbReference>
<feature type="domain" description="MINDY deubiquitinase" evidence="4">
    <location>
        <begin position="22"/>
        <end position="273"/>
    </location>
</feature>
<dbReference type="Pfam" id="PF04424">
    <property type="entry name" value="MINDY_DUB"/>
    <property type="match status" value="1"/>
</dbReference>
<feature type="region of interest" description="Disordered" evidence="3">
    <location>
        <begin position="340"/>
        <end position="409"/>
    </location>
</feature>
<dbReference type="GO" id="GO:0005829">
    <property type="term" value="C:cytosol"/>
    <property type="evidence" value="ECO:0007669"/>
    <property type="project" value="TreeGrafter"/>
</dbReference>
<comment type="similarity">
    <text evidence="1 2">Belongs to the MINDY deubiquitinase family. FAM63 subfamily.</text>
</comment>